<accession>A0A926UVP6</accession>
<dbReference type="CDD" id="cd00082">
    <property type="entry name" value="HisKA"/>
    <property type="match status" value="1"/>
</dbReference>
<dbReference type="InterPro" id="IPR036890">
    <property type="entry name" value="HATPase_C_sf"/>
</dbReference>
<feature type="domain" description="Histidine kinase" evidence="4">
    <location>
        <begin position="221"/>
        <end position="438"/>
    </location>
</feature>
<keyword evidence="6" id="KW-1185">Reference proteome</keyword>
<dbReference type="InterPro" id="IPR005467">
    <property type="entry name" value="His_kinase_dom"/>
</dbReference>
<dbReference type="InterPro" id="IPR036097">
    <property type="entry name" value="HisK_dim/P_sf"/>
</dbReference>
<evidence type="ECO:0000313" key="6">
    <source>
        <dbReference type="Proteomes" id="UP000631421"/>
    </source>
</evidence>
<evidence type="ECO:0000256" key="1">
    <source>
        <dbReference type="ARBA" id="ARBA00000085"/>
    </source>
</evidence>
<dbReference type="PROSITE" id="PS50109">
    <property type="entry name" value="HIS_KIN"/>
    <property type="match status" value="1"/>
</dbReference>
<dbReference type="GO" id="GO:0000155">
    <property type="term" value="F:phosphorelay sensor kinase activity"/>
    <property type="evidence" value="ECO:0007669"/>
    <property type="project" value="InterPro"/>
</dbReference>
<dbReference type="AlphaFoldDB" id="A0A926UVP6"/>
<organism evidence="5 6">
    <name type="scientific">Pseudanabaena cinerea FACHB-1277</name>
    <dbReference type="NCBI Taxonomy" id="2949581"/>
    <lineage>
        <taxon>Bacteria</taxon>
        <taxon>Bacillati</taxon>
        <taxon>Cyanobacteriota</taxon>
        <taxon>Cyanophyceae</taxon>
        <taxon>Pseudanabaenales</taxon>
        <taxon>Pseudanabaenaceae</taxon>
        <taxon>Pseudanabaena</taxon>
        <taxon>Pseudanabaena cinerea</taxon>
    </lineage>
</organism>
<protein>
    <recommendedName>
        <fullName evidence="2">histidine kinase</fullName>
        <ecNumber evidence="2">2.7.13.3</ecNumber>
    </recommendedName>
</protein>
<dbReference type="SMART" id="SM00388">
    <property type="entry name" value="HisKA"/>
    <property type="match status" value="1"/>
</dbReference>
<reference evidence="5" key="1">
    <citation type="journal article" date="2015" name="ISME J.">
        <title>Draft Genome Sequence of Streptomyces incarnatus NRRL8089, which Produces the Nucleoside Antibiotic Sinefungin.</title>
        <authorList>
            <person name="Oshima K."/>
            <person name="Hattori M."/>
            <person name="Shimizu H."/>
            <person name="Fukuda K."/>
            <person name="Nemoto M."/>
            <person name="Inagaki K."/>
            <person name="Tamura T."/>
        </authorList>
    </citation>
    <scope>NUCLEOTIDE SEQUENCE</scope>
    <source>
        <strain evidence="5">FACHB-1277</strain>
    </source>
</reference>
<dbReference type="EC" id="2.7.13.3" evidence="2"/>
<evidence type="ECO:0000256" key="2">
    <source>
        <dbReference type="ARBA" id="ARBA00012438"/>
    </source>
</evidence>
<dbReference type="Gene3D" id="3.30.565.10">
    <property type="entry name" value="Histidine kinase-like ATPase, C-terminal domain"/>
    <property type="match status" value="1"/>
</dbReference>
<keyword evidence="3 5" id="KW-0808">Transferase</keyword>
<gene>
    <name evidence="5" type="ORF">H6F44_16260</name>
</gene>
<proteinExistence type="predicted"/>
<name>A0A926UVP6_9CYAN</name>
<comment type="caution">
    <text evidence="5">The sequence shown here is derived from an EMBL/GenBank/DDBJ whole genome shotgun (WGS) entry which is preliminary data.</text>
</comment>
<dbReference type="RefSeq" id="WP_190352078.1">
    <property type="nucleotide sequence ID" value="NZ_JACJPY010000061.1"/>
</dbReference>
<dbReference type="EMBL" id="JACJPY010000061">
    <property type="protein sequence ID" value="MBD2151663.1"/>
    <property type="molecule type" value="Genomic_DNA"/>
</dbReference>
<dbReference type="InterPro" id="IPR003661">
    <property type="entry name" value="HisK_dim/P_dom"/>
</dbReference>
<sequence>MAGLATIYEALHQDAQTQGLFEEMHQTEAREFWYRAIAVLRQFAVQIPCKGLLITHHPYIFANVKNTVPNLENLVENLGLHQIDLQTWVFTTSKSSLFPQGSLPIGDTQVVPIAKADPLNQEWFCILITETFSALVVSSAVQHSCLWSLHPYVLQKAIATLLHRCRRSEQQSLFQAKLSQFPPISPSYQVMSRFGAILMAQLSVHQELTVPEIQEVDIIKAITHEVRTPLTTIRMLVRSLKRRKDISTEVKSRLDRVDDECTDQIERFNLIFEAAQLDSYAIALEPTEITAILSDGFGRWQEYAGRRQISLEMLLPKEIPTICSNTTLLSQVLNGLVDRLIRSFPPDSHIQLVLTNAGEYVKLQFQSQVMSQGLGDLPLLKAVGQWLMLQPETGTLSLSLPTTKTLLKALGGKLTVRMHSNSAAYDGEILTIFLPVNSTTIKLN</sequence>
<dbReference type="Proteomes" id="UP000631421">
    <property type="component" value="Unassembled WGS sequence"/>
</dbReference>
<dbReference type="Gene3D" id="1.10.287.130">
    <property type="match status" value="1"/>
</dbReference>
<evidence type="ECO:0000313" key="5">
    <source>
        <dbReference type="EMBL" id="MBD2151663.1"/>
    </source>
</evidence>
<dbReference type="Pfam" id="PF00512">
    <property type="entry name" value="HisKA"/>
    <property type="match status" value="1"/>
</dbReference>
<reference evidence="5" key="2">
    <citation type="submission" date="2020-08" db="EMBL/GenBank/DDBJ databases">
        <authorList>
            <person name="Chen M."/>
            <person name="Teng W."/>
            <person name="Zhao L."/>
            <person name="Hu C."/>
            <person name="Zhou Y."/>
            <person name="Han B."/>
            <person name="Song L."/>
            <person name="Shu W."/>
        </authorList>
    </citation>
    <scope>NUCLEOTIDE SEQUENCE</scope>
    <source>
        <strain evidence="5">FACHB-1277</strain>
    </source>
</reference>
<comment type="catalytic activity">
    <reaction evidence="1">
        <text>ATP + protein L-histidine = ADP + protein N-phospho-L-histidine.</text>
        <dbReference type="EC" id="2.7.13.3"/>
    </reaction>
</comment>
<evidence type="ECO:0000256" key="3">
    <source>
        <dbReference type="ARBA" id="ARBA00022777"/>
    </source>
</evidence>
<dbReference type="SUPFAM" id="SSF47384">
    <property type="entry name" value="Homodimeric domain of signal transducing histidine kinase"/>
    <property type="match status" value="1"/>
</dbReference>
<evidence type="ECO:0000259" key="4">
    <source>
        <dbReference type="PROSITE" id="PS50109"/>
    </source>
</evidence>
<keyword evidence="3 5" id="KW-0418">Kinase</keyword>